<dbReference type="EMBL" id="CP034928">
    <property type="protein sequence ID" value="QAA77423.1"/>
    <property type="molecule type" value="Genomic_DNA"/>
</dbReference>
<proteinExistence type="predicted"/>
<reference evidence="2" key="1">
    <citation type="submission" date="2018-12" db="EMBL/GenBank/DDBJ databases">
        <title>Complete genome sequence of an uncultured bacterium of the candidate phylum Bipolaricaulota.</title>
        <authorList>
            <person name="Kadnikov V.V."/>
            <person name="Mardanov A.V."/>
            <person name="Beletsky A.V."/>
            <person name="Frank Y.A."/>
            <person name="Karnachuk O.V."/>
            <person name="Ravin N.V."/>
        </authorList>
    </citation>
    <scope>NUCLEOTIDE SEQUENCE [LARGE SCALE GENOMIC DNA]</scope>
</reference>
<evidence type="ECO:0000313" key="1">
    <source>
        <dbReference type="EMBL" id="QAA77423.1"/>
    </source>
</evidence>
<name>A0A410FWL5_BIPS1</name>
<dbReference type="AlphaFoldDB" id="A0A410FWL5"/>
<organism evidence="1 2">
    <name type="scientific">Bipolaricaulis sibiricus</name>
    <dbReference type="NCBI Taxonomy" id="2501609"/>
    <lineage>
        <taxon>Bacteria</taxon>
        <taxon>Candidatus Bipolaricaulota</taxon>
        <taxon>Candidatus Bipolaricaulia</taxon>
        <taxon>Candidatus Bipolaricaulales</taxon>
        <taxon>Candidatus Bipolaricaulaceae</taxon>
        <taxon>Candidatus Bipolaricaulis</taxon>
    </lineage>
</organism>
<sequence>MVLVVGLAGTCLAGAMYRNDSGAVARAVRIEFSEPAEITSMWPSFPQRDPQGPAAVIVLSGGEVAVGGWFSFTWRPDTARLVRIEWFASPPSSARPNLGFSDPKARPEVHGELLNPAFFAHPAYVMQGVSDRDKVFALPLHGVPELAFYPVLGDLPVSSLTWTFEVSHPEGIGTAIEDGMLYIWGHNPEWQGYGEVALHVSAPDGRKSWVAIPVVVFCGDRTLVNPQGKKDYFVPWGVILDINRILSTEEHMRQYNKPDLGLLDRTLRFSRWRPMEFRRDVDLASMWMNELVFPPWGQRTQLALVDVYLAELLGVGTDGVRMWNEYYIESREATDIRALYDLGASAGPTKRDHEEAYIVNEAHRLGMSVMVGVVVSVGSHGGEWTELYSASPRPLGEFLHNLSQLTLERLVFWAQLGVETVDLFPAVSSIHQYRNTAQQASALNQGIEDLAKMARRIYPGPLFHGTHHKPDFFPGQSSLRAPFWDSFDVIGLSGWALDPLADVARPSLAQMVLGWQDLIGQVFQPFQRYHNKPFLMWENGVVAVEGCAVHGLVCPLTDTYDPTKPSVGDMALYYHSHAIAFRQMEGYFGPGWYSYPVSPWYAGGRRETHTSTFRLKAEDVVQQIFLGYTRPQVIVIDGSFKDWEGGYVVIRDPQGDNRGPDDIVGVSYTQDETYLFFMVEYVSPPTDPANLDLLFDITGNRFPDLTLRLSNQHSRDRDWTSGGSLFTEGSATWTAVGVSDNIDSGNRIEIRLAKRFLEPYLRGPLLHVKVAHLSSEWRMHDETQWFPIRVESQ</sequence>
<dbReference type="Gene3D" id="3.20.20.80">
    <property type="entry name" value="Glycosidases"/>
    <property type="match status" value="1"/>
</dbReference>
<dbReference type="InterPro" id="IPR017853">
    <property type="entry name" value="GH"/>
</dbReference>
<evidence type="ECO:0000313" key="2">
    <source>
        <dbReference type="Proteomes" id="UP000287233"/>
    </source>
</evidence>
<accession>A0A410FWL5</accession>
<dbReference type="Proteomes" id="UP000287233">
    <property type="component" value="Chromosome"/>
</dbReference>
<dbReference type="KEGG" id="bih:BIP78_1659"/>
<gene>
    <name evidence="1" type="ORF">BIP78_1659</name>
</gene>
<protein>
    <submittedName>
        <fullName evidence="1">Uncharacterized protein</fullName>
    </submittedName>
</protein>
<dbReference type="SUPFAM" id="SSF51445">
    <property type="entry name" value="(Trans)glycosidases"/>
    <property type="match status" value="1"/>
</dbReference>